<name>A0A6N7Y0X8_9FIRM</name>
<proteinExistence type="predicted"/>
<dbReference type="EMBL" id="VUNQ01000017">
    <property type="protein sequence ID" value="MSU01660.1"/>
    <property type="molecule type" value="Genomic_DNA"/>
</dbReference>
<evidence type="ECO:0000313" key="2">
    <source>
        <dbReference type="EMBL" id="MSU01660.1"/>
    </source>
</evidence>
<evidence type="ECO:0000256" key="1">
    <source>
        <dbReference type="SAM" id="Phobius"/>
    </source>
</evidence>
<keyword evidence="1" id="KW-0472">Membrane</keyword>
<reference evidence="2 3" key="1">
    <citation type="submission" date="2019-09" db="EMBL/GenBank/DDBJ databases">
        <title>In-depth cultivation of the pig gut microbiome towards novel bacterial diversity and tailored functional studies.</title>
        <authorList>
            <person name="Wylensek D."/>
            <person name="Hitch T.C.A."/>
            <person name="Clavel T."/>
        </authorList>
    </citation>
    <scope>NUCLEOTIDE SEQUENCE [LARGE SCALE GENOMIC DNA]</scope>
    <source>
        <strain evidence="2 3">WCA3-693-APC-4?</strain>
    </source>
</reference>
<gene>
    <name evidence="2" type="ORF">FYJ83_09300</name>
</gene>
<feature type="transmembrane region" description="Helical" evidence="1">
    <location>
        <begin position="6"/>
        <end position="23"/>
    </location>
</feature>
<sequence>MSKRNFVFLILSGIIVLTIFFLYRKNSIKDDNITKGNTNVVNTLEEKSNIKKWSELNNLEDIDENMIINNSIGRFFLTRGSTPEVNGFSFKFSKFTGVHHYVSINTENECDVEISYKISAPKDDFKVFIILSNGELVELMKESTTEKAIYSLSKGENIIALIGYKTTGTFEIYIEPQEGVELLQID</sequence>
<organism evidence="2 3">
    <name type="scientific">Tissierella pigra</name>
    <dbReference type="NCBI Taxonomy" id="2607614"/>
    <lineage>
        <taxon>Bacteria</taxon>
        <taxon>Bacillati</taxon>
        <taxon>Bacillota</taxon>
        <taxon>Tissierellia</taxon>
        <taxon>Tissierellales</taxon>
        <taxon>Tissierellaceae</taxon>
        <taxon>Tissierella</taxon>
    </lineage>
</organism>
<accession>A0A6N7Y0X8</accession>
<dbReference type="AlphaFoldDB" id="A0A6N7Y0X8"/>
<dbReference type="Proteomes" id="UP000469523">
    <property type="component" value="Unassembled WGS sequence"/>
</dbReference>
<protein>
    <submittedName>
        <fullName evidence="2">Uncharacterized protein</fullName>
    </submittedName>
</protein>
<keyword evidence="1" id="KW-1133">Transmembrane helix</keyword>
<keyword evidence="3" id="KW-1185">Reference proteome</keyword>
<dbReference type="RefSeq" id="WP_154440068.1">
    <property type="nucleotide sequence ID" value="NZ_JAHLPJ010000001.1"/>
</dbReference>
<keyword evidence="1" id="KW-0812">Transmembrane</keyword>
<comment type="caution">
    <text evidence="2">The sequence shown here is derived from an EMBL/GenBank/DDBJ whole genome shotgun (WGS) entry which is preliminary data.</text>
</comment>
<evidence type="ECO:0000313" key="3">
    <source>
        <dbReference type="Proteomes" id="UP000469523"/>
    </source>
</evidence>